<dbReference type="EMBL" id="ML120468">
    <property type="protein sequence ID" value="RPA92668.1"/>
    <property type="molecule type" value="Genomic_DNA"/>
</dbReference>
<feature type="compositionally biased region" description="Basic and acidic residues" evidence="1">
    <location>
        <begin position="100"/>
        <end position="111"/>
    </location>
</feature>
<gene>
    <name evidence="2" type="ORF">L873DRAFT_1817325</name>
</gene>
<feature type="region of interest" description="Disordered" evidence="1">
    <location>
        <begin position="1"/>
        <end position="111"/>
    </location>
</feature>
<protein>
    <submittedName>
        <fullName evidence="2">Uncharacterized protein</fullName>
    </submittedName>
</protein>
<sequence length="111" mass="11657">MVPVAPMAIGETAEEVDEGNPEAVKKEEVYGRDQVATETTESGNTNVNQGESGSAGLSSHMAGAISGPTQPTGTIRSSNFTPINRPPPHRISINSLQMADPKDEQVSRPAQ</sequence>
<evidence type="ECO:0000313" key="2">
    <source>
        <dbReference type="EMBL" id="RPA92668.1"/>
    </source>
</evidence>
<feature type="compositionally biased region" description="Polar residues" evidence="1">
    <location>
        <begin position="36"/>
        <end position="57"/>
    </location>
</feature>
<proteinExistence type="predicted"/>
<dbReference type="AlphaFoldDB" id="A0A3N4J6J0"/>
<organism evidence="2 3">
    <name type="scientific">Choiromyces venosus 120613-1</name>
    <dbReference type="NCBI Taxonomy" id="1336337"/>
    <lineage>
        <taxon>Eukaryota</taxon>
        <taxon>Fungi</taxon>
        <taxon>Dikarya</taxon>
        <taxon>Ascomycota</taxon>
        <taxon>Pezizomycotina</taxon>
        <taxon>Pezizomycetes</taxon>
        <taxon>Pezizales</taxon>
        <taxon>Tuberaceae</taxon>
        <taxon>Choiromyces</taxon>
    </lineage>
</organism>
<evidence type="ECO:0000313" key="3">
    <source>
        <dbReference type="Proteomes" id="UP000276215"/>
    </source>
</evidence>
<keyword evidence="3" id="KW-1185">Reference proteome</keyword>
<evidence type="ECO:0000256" key="1">
    <source>
        <dbReference type="SAM" id="MobiDB-lite"/>
    </source>
</evidence>
<feature type="compositionally biased region" description="Polar residues" evidence="1">
    <location>
        <begin position="67"/>
        <end position="82"/>
    </location>
</feature>
<reference evidence="2 3" key="1">
    <citation type="journal article" date="2018" name="Nat. Ecol. Evol.">
        <title>Pezizomycetes genomes reveal the molecular basis of ectomycorrhizal truffle lifestyle.</title>
        <authorList>
            <person name="Murat C."/>
            <person name="Payen T."/>
            <person name="Noel B."/>
            <person name="Kuo A."/>
            <person name="Morin E."/>
            <person name="Chen J."/>
            <person name="Kohler A."/>
            <person name="Krizsan K."/>
            <person name="Balestrini R."/>
            <person name="Da Silva C."/>
            <person name="Montanini B."/>
            <person name="Hainaut M."/>
            <person name="Levati E."/>
            <person name="Barry K.W."/>
            <person name="Belfiori B."/>
            <person name="Cichocki N."/>
            <person name="Clum A."/>
            <person name="Dockter R.B."/>
            <person name="Fauchery L."/>
            <person name="Guy J."/>
            <person name="Iotti M."/>
            <person name="Le Tacon F."/>
            <person name="Lindquist E.A."/>
            <person name="Lipzen A."/>
            <person name="Malagnac F."/>
            <person name="Mello A."/>
            <person name="Molinier V."/>
            <person name="Miyauchi S."/>
            <person name="Poulain J."/>
            <person name="Riccioni C."/>
            <person name="Rubini A."/>
            <person name="Sitrit Y."/>
            <person name="Splivallo R."/>
            <person name="Traeger S."/>
            <person name="Wang M."/>
            <person name="Zifcakova L."/>
            <person name="Wipf D."/>
            <person name="Zambonelli A."/>
            <person name="Paolocci F."/>
            <person name="Nowrousian M."/>
            <person name="Ottonello S."/>
            <person name="Baldrian P."/>
            <person name="Spatafora J.W."/>
            <person name="Henrissat B."/>
            <person name="Nagy L.G."/>
            <person name="Aury J.M."/>
            <person name="Wincker P."/>
            <person name="Grigoriev I.V."/>
            <person name="Bonfante P."/>
            <person name="Martin F.M."/>
        </authorList>
    </citation>
    <scope>NUCLEOTIDE SEQUENCE [LARGE SCALE GENOMIC DNA]</scope>
    <source>
        <strain evidence="2 3">120613-1</strain>
    </source>
</reference>
<dbReference type="Proteomes" id="UP000276215">
    <property type="component" value="Unassembled WGS sequence"/>
</dbReference>
<accession>A0A3N4J6J0</accession>
<name>A0A3N4J6J0_9PEZI</name>